<evidence type="ECO:0008006" key="2">
    <source>
        <dbReference type="Google" id="ProtNLM"/>
    </source>
</evidence>
<dbReference type="Gene3D" id="2.60.40.1890">
    <property type="entry name" value="PCu(A)C copper chaperone"/>
    <property type="match status" value="1"/>
</dbReference>
<dbReference type="EMBL" id="MLJW01000020">
    <property type="protein sequence ID" value="OIR11323.1"/>
    <property type="molecule type" value="Genomic_DNA"/>
</dbReference>
<gene>
    <name evidence="1" type="ORF">GALL_68160</name>
</gene>
<proteinExistence type="predicted"/>
<dbReference type="PANTHER" id="PTHR36302">
    <property type="entry name" value="BLR7088 PROTEIN"/>
    <property type="match status" value="1"/>
</dbReference>
<dbReference type="AlphaFoldDB" id="A0A1J5STJ4"/>
<evidence type="ECO:0000313" key="1">
    <source>
        <dbReference type="EMBL" id="OIR11323.1"/>
    </source>
</evidence>
<dbReference type="InterPro" id="IPR036182">
    <property type="entry name" value="PCuAC_sf"/>
</dbReference>
<organism evidence="1">
    <name type="scientific">mine drainage metagenome</name>
    <dbReference type="NCBI Taxonomy" id="410659"/>
    <lineage>
        <taxon>unclassified sequences</taxon>
        <taxon>metagenomes</taxon>
        <taxon>ecological metagenomes</taxon>
    </lineage>
</organism>
<protein>
    <recommendedName>
        <fullName evidence="2">Copper chaperone PCu(A)C</fullName>
    </recommendedName>
</protein>
<dbReference type="Pfam" id="PF04314">
    <property type="entry name" value="PCuAC"/>
    <property type="match status" value="1"/>
</dbReference>
<comment type="caution">
    <text evidence="1">The sequence shown here is derived from an EMBL/GenBank/DDBJ whole genome shotgun (WGS) entry which is preliminary data.</text>
</comment>
<dbReference type="InterPro" id="IPR007410">
    <property type="entry name" value="LpqE-like"/>
</dbReference>
<sequence>MWRKLFCAASLLLAGNAWAGANDVIVDKAWLRESVPGQTSVTVQMNLTVAKAARLLSVRSPVAASGELQNVVMHHGKLHTETVPSIRLHAHSTTLFGERGIYMSLVGLKQALNVGDHVPLTLVLEIGGKSVTINAAAEVRPLELSYQHYNDPTVKDHR</sequence>
<reference evidence="1" key="1">
    <citation type="submission" date="2016-10" db="EMBL/GenBank/DDBJ databases">
        <title>Sequence of Gallionella enrichment culture.</title>
        <authorList>
            <person name="Poehlein A."/>
            <person name="Muehling M."/>
            <person name="Daniel R."/>
        </authorList>
    </citation>
    <scope>NUCLEOTIDE SEQUENCE</scope>
</reference>
<dbReference type="SUPFAM" id="SSF110087">
    <property type="entry name" value="DR1885-like metal-binding protein"/>
    <property type="match status" value="1"/>
</dbReference>
<dbReference type="InterPro" id="IPR058248">
    <property type="entry name" value="Lxx211020-like"/>
</dbReference>
<accession>A0A1J5STJ4</accession>
<dbReference type="PANTHER" id="PTHR36302:SF1">
    <property type="entry name" value="COPPER CHAPERONE PCU(A)C"/>
    <property type="match status" value="1"/>
</dbReference>
<name>A0A1J5STJ4_9ZZZZ</name>